<protein>
    <recommendedName>
        <fullName evidence="2">Ribosome hibernation promoting factor</fullName>
        <shortName evidence="2">HPF</shortName>
    </recommendedName>
</protein>
<evidence type="ECO:0000259" key="3">
    <source>
        <dbReference type="Pfam" id="PF16321"/>
    </source>
</evidence>
<dbReference type="Proteomes" id="UP000196386">
    <property type="component" value="Unassembled WGS sequence"/>
</dbReference>
<keyword evidence="1 2" id="KW-0810">Translation regulation</keyword>
<accession>A0A174TZG3</accession>
<dbReference type="SUPFAM" id="SSF69754">
    <property type="entry name" value="Ribosome binding protein Y (YfiA homologue)"/>
    <property type="match status" value="1"/>
</dbReference>
<dbReference type="PANTHER" id="PTHR33231:SF1">
    <property type="entry name" value="30S RIBOSOMAL PROTEIN"/>
    <property type="match status" value="1"/>
</dbReference>
<evidence type="ECO:0000256" key="2">
    <source>
        <dbReference type="HAMAP-Rule" id="MF_00839"/>
    </source>
</evidence>
<dbReference type="InterPro" id="IPR032528">
    <property type="entry name" value="Ribosom_S30AE_C"/>
</dbReference>
<dbReference type="GO" id="GO:0022627">
    <property type="term" value="C:cytosolic small ribosomal subunit"/>
    <property type="evidence" value="ECO:0007669"/>
    <property type="project" value="TreeGrafter"/>
</dbReference>
<dbReference type="InterPro" id="IPR050574">
    <property type="entry name" value="HPF/YfiA_ribosome-assoc"/>
</dbReference>
<comment type="function">
    <text evidence="2">Required for dimerization of active 70S ribosomes into 100S ribosomes in stationary phase; 100S ribosomes are translationally inactive and sometimes present during exponential growth.</text>
</comment>
<dbReference type="EMBL" id="QVME01000001">
    <property type="protein sequence ID" value="RGE69694.1"/>
    <property type="molecule type" value="Genomic_DNA"/>
</dbReference>
<dbReference type="GO" id="GO:0043024">
    <property type="term" value="F:ribosomal small subunit binding"/>
    <property type="evidence" value="ECO:0007669"/>
    <property type="project" value="TreeGrafter"/>
</dbReference>
<dbReference type="OrthoDB" id="9794975at2"/>
<dbReference type="AlphaFoldDB" id="A0A174TZG3"/>
<evidence type="ECO:0000313" key="6">
    <source>
        <dbReference type="EMBL" id="RGE69694.1"/>
    </source>
</evidence>
<evidence type="ECO:0000256" key="1">
    <source>
        <dbReference type="ARBA" id="ARBA00022845"/>
    </source>
</evidence>
<dbReference type="EMBL" id="NFKP01000043">
    <property type="protein sequence ID" value="OUP65933.1"/>
    <property type="molecule type" value="Genomic_DNA"/>
</dbReference>
<reference evidence="6 9" key="4">
    <citation type="submission" date="2018-08" db="EMBL/GenBank/DDBJ databases">
        <title>A genome reference for cultivated species of the human gut microbiota.</title>
        <authorList>
            <person name="Zou Y."/>
            <person name="Xue W."/>
            <person name="Luo G."/>
        </authorList>
    </citation>
    <scope>NUCLEOTIDE SEQUENCE [LARGE SCALE GENOMIC DNA]</scope>
    <source>
        <strain evidence="6 9">TF05-12AC</strain>
    </source>
</reference>
<dbReference type="GeneID" id="72465550"/>
<gene>
    <name evidence="4" type="primary">yvyD</name>
    <name evidence="2" type="synonym">hpf</name>
    <name evidence="6" type="synonym">raiA</name>
    <name evidence="5" type="ORF">B5F11_19590</name>
    <name evidence="6" type="ORF">DXC40_01095</name>
    <name evidence="4" type="ORF">ERS852551_03268</name>
</gene>
<dbReference type="CDD" id="cd00552">
    <property type="entry name" value="RaiA"/>
    <property type="match status" value="1"/>
</dbReference>
<name>A0A174TZG3_9FIRM</name>
<evidence type="ECO:0000313" key="5">
    <source>
        <dbReference type="EMBL" id="OUP65933.1"/>
    </source>
</evidence>
<reference evidence="8" key="2">
    <citation type="submission" date="2017-04" db="EMBL/GenBank/DDBJ databases">
        <title>Function of individual gut microbiota members based on whole genome sequencing of pure cultures obtained from chicken caecum.</title>
        <authorList>
            <person name="Medvecky M."/>
            <person name="Cejkova D."/>
            <person name="Polansky O."/>
            <person name="Karasova D."/>
            <person name="Kubasova T."/>
            <person name="Cizek A."/>
            <person name="Rychlik I."/>
        </authorList>
    </citation>
    <scope>NUCLEOTIDE SEQUENCE [LARGE SCALE GENOMIC DNA]</scope>
    <source>
        <strain evidence="8">An175</strain>
    </source>
</reference>
<dbReference type="Gene3D" id="3.30.160.100">
    <property type="entry name" value="Ribosome hibernation promotion factor-like"/>
    <property type="match status" value="1"/>
</dbReference>
<organism evidence="4 7">
    <name type="scientific">Anaerotruncus colihominis</name>
    <dbReference type="NCBI Taxonomy" id="169435"/>
    <lineage>
        <taxon>Bacteria</taxon>
        <taxon>Bacillati</taxon>
        <taxon>Bacillota</taxon>
        <taxon>Clostridia</taxon>
        <taxon>Eubacteriales</taxon>
        <taxon>Oscillospiraceae</taxon>
        <taxon>Anaerotruncus</taxon>
    </lineage>
</organism>
<evidence type="ECO:0000313" key="8">
    <source>
        <dbReference type="Proteomes" id="UP000196386"/>
    </source>
</evidence>
<dbReference type="Pfam" id="PF02482">
    <property type="entry name" value="Ribosomal_S30AE"/>
    <property type="match status" value="1"/>
</dbReference>
<dbReference type="NCBIfam" id="TIGR00741">
    <property type="entry name" value="yfiA"/>
    <property type="match status" value="1"/>
</dbReference>
<dbReference type="GO" id="GO:0045900">
    <property type="term" value="P:negative regulation of translational elongation"/>
    <property type="evidence" value="ECO:0007669"/>
    <property type="project" value="TreeGrafter"/>
</dbReference>
<dbReference type="Proteomes" id="UP000095765">
    <property type="component" value="Unassembled WGS sequence"/>
</dbReference>
<dbReference type="PANTHER" id="PTHR33231">
    <property type="entry name" value="30S RIBOSOMAL PROTEIN"/>
    <property type="match status" value="1"/>
</dbReference>
<reference evidence="4 7" key="1">
    <citation type="submission" date="2015-09" db="EMBL/GenBank/DDBJ databases">
        <authorList>
            <consortium name="Pathogen Informatics"/>
        </authorList>
    </citation>
    <scope>NUCLEOTIDE SEQUENCE [LARGE SCALE GENOMIC DNA]</scope>
    <source>
        <strain evidence="4 7">2789STDY5834939</strain>
    </source>
</reference>
<evidence type="ECO:0000313" key="4">
    <source>
        <dbReference type="EMBL" id="CUQ13841.1"/>
    </source>
</evidence>
<dbReference type="InterPro" id="IPR003489">
    <property type="entry name" value="RHF/RaiA"/>
</dbReference>
<dbReference type="InterPro" id="IPR038416">
    <property type="entry name" value="Ribosom_S30AE_C_sf"/>
</dbReference>
<dbReference type="InterPro" id="IPR036567">
    <property type="entry name" value="RHF-like"/>
</dbReference>
<dbReference type="EMBL" id="CZBE01000029">
    <property type="protein sequence ID" value="CUQ13841.1"/>
    <property type="molecule type" value="Genomic_DNA"/>
</dbReference>
<comment type="subcellular location">
    <subcellularLocation>
        <location evidence="2">Cytoplasm</location>
    </subcellularLocation>
</comment>
<proteinExistence type="inferred from homology"/>
<dbReference type="Proteomes" id="UP000260828">
    <property type="component" value="Unassembled WGS sequence"/>
</dbReference>
<dbReference type="Pfam" id="PF16321">
    <property type="entry name" value="Ribosom_S30AE_C"/>
    <property type="match status" value="1"/>
</dbReference>
<sequence length="178" mass="20560">MNITITARKTSVRDSFKDRIDKKLAKLDRFFDESANAIVTVTNEGDRETVEVTIQAQGMFYRAEKTTSDRFDSLEAVVDSLFRQIVKNKDKLGKRLRETAFDAANMEAGEEQEEAYGDFDVKRVKRFTLRPMDIDEAILQMNLVEHEFFVFLNAESNEINVVYKRRNGAYGLLEPTIE</sequence>
<comment type="similarity">
    <text evidence="2">Belongs to the HPF/YfiA ribosome-associated protein family. Long HPF subfamily.</text>
</comment>
<comment type="subunit">
    <text evidence="2">Interacts with 100S ribosomes.</text>
</comment>
<dbReference type="Gene3D" id="3.30.505.50">
    <property type="entry name" value="Sigma 54 modulation/S30EA ribosomal protein, C-terminal domain"/>
    <property type="match status" value="1"/>
</dbReference>
<feature type="domain" description="Sigma 54 modulation/S30EA ribosomal protein C-terminal" evidence="3">
    <location>
        <begin position="120"/>
        <end position="172"/>
    </location>
</feature>
<reference evidence="5" key="3">
    <citation type="journal article" date="2018" name="BMC Genomics">
        <title>Whole genome sequencing and function prediction of 133 gut anaerobes isolated from chicken caecum in pure cultures.</title>
        <authorList>
            <person name="Medvecky M."/>
            <person name="Cejkova D."/>
            <person name="Polansky O."/>
            <person name="Karasova D."/>
            <person name="Kubasova T."/>
            <person name="Cizek A."/>
            <person name="Rychlik I."/>
        </authorList>
    </citation>
    <scope>NUCLEOTIDE SEQUENCE</scope>
    <source>
        <strain evidence="5">An175</strain>
    </source>
</reference>
<evidence type="ECO:0000313" key="9">
    <source>
        <dbReference type="Proteomes" id="UP000260828"/>
    </source>
</evidence>
<evidence type="ECO:0000313" key="7">
    <source>
        <dbReference type="Proteomes" id="UP000095765"/>
    </source>
</evidence>
<dbReference type="RefSeq" id="WP_006875090.1">
    <property type="nucleotide sequence ID" value="NZ_CABIWA010000023.1"/>
</dbReference>
<dbReference type="HAMAP" id="MF_00839">
    <property type="entry name" value="HPF"/>
    <property type="match status" value="1"/>
</dbReference>
<dbReference type="InterPro" id="IPR034694">
    <property type="entry name" value="HPF_long/plastid"/>
</dbReference>
<keyword evidence="2" id="KW-0963">Cytoplasm</keyword>